<dbReference type="STRING" id="4081.A0A3Q7GKH6"/>
<dbReference type="Proteomes" id="UP000004994">
    <property type="component" value="Chromosome 5"/>
</dbReference>
<reference evidence="1" key="1">
    <citation type="journal article" date="2012" name="Nature">
        <title>The tomato genome sequence provides insights into fleshy fruit evolution.</title>
        <authorList>
            <consortium name="Tomato Genome Consortium"/>
        </authorList>
    </citation>
    <scope>NUCLEOTIDE SEQUENCE [LARGE SCALE GENOMIC DNA]</scope>
    <source>
        <strain evidence="1">cv. Heinz 1706</strain>
    </source>
</reference>
<evidence type="ECO:0000313" key="2">
    <source>
        <dbReference type="Proteomes" id="UP000004994"/>
    </source>
</evidence>
<dbReference type="InParanoid" id="A0A3Q7GKH6"/>
<dbReference type="AlphaFoldDB" id="A0A3Q7GKH6"/>
<reference evidence="1" key="2">
    <citation type="submission" date="2019-01" db="UniProtKB">
        <authorList>
            <consortium name="EnsemblPlants"/>
        </authorList>
    </citation>
    <scope>IDENTIFICATION</scope>
    <source>
        <strain evidence="1">cv. Heinz 1706</strain>
    </source>
</reference>
<dbReference type="EnsemblPlants" id="Solyc05g042184.1.1">
    <property type="protein sequence ID" value="Solyc05g042184.1.1"/>
    <property type="gene ID" value="Solyc05g042184.1"/>
</dbReference>
<protein>
    <submittedName>
        <fullName evidence="1">Uncharacterized protein</fullName>
    </submittedName>
</protein>
<keyword evidence="2" id="KW-1185">Reference proteome</keyword>
<dbReference type="Gramene" id="Solyc05g042184.1.1">
    <property type="protein sequence ID" value="Solyc05g042184.1.1"/>
    <property type="gene ID" value="Solyc05g042184.1"/>
</dbReference>
<evidence type="ECO:0000313" key="1">
    <source>
        <dbReference type="EnsemblPlants" id="Solyc05g042184.1.1"/>
    </source>
</evidence>
<name>A0A3Q7GKH6_SOLLC</name>
<proteinExistence type="predicted"/>
<organism evidence="1">
    <name type="scientific">Solanum lycopersicum</name>
    <name type="common">Tomato</name>
    <name type="synonym">Lycopersicon esculentum</name>
    <dbReference type="NCBI Taxonomy" id="4081"/>
    <lineage>
        <taxon>Eukaryota</taxon>
        <taxon>Viridiplantae</taxon>
        <taxon>Streptophyta</taxon>
        <taxon>Embryophyta</taxon>
        <taxon>Tracheophyta</taxon>
        <taxon>Spermatophyta</taxon>
        <taxon>Magnoliopsida</taxon>
        <taxon>eudicotyledons</taxon>
        <taxon>Gunneridae</taxon>
        <taxon>Pentapetalae</taxon>
        <taxon>asterids</taxon>
        <taxon>lamiids</taxon>
        <taxon>Solanales</taxon>
        <taxon>Solanaceae</taxon>
        <taxon>Solanoideae</taxon>
        <taxon>Solaneae</taxon>
        <taxon>Solanum</taxon>
        <taxon>Solanum subgen. Lycopersicon</taxon>
    </lineage>
</organism>
<accession>A0A3Q7GKH6</accession>
<sequence length="193" mass="22237">MVPRTIQYKKDQVLLIEIHGEGTKVLNAFDVVVKLLRKFLVHHSMIPYQPSRPTSATVSNYQDPYLLDHGTAVDSKTPRSTLPRYGWDIVKKVNVSILFPSRITKLMQVPLGYAEEIIVGQLLLCKGAEYLKKSLLRLRVPHQRLKQLNTLFRSPLTTTKSQPQECMGRVSLSLVLFHFMETLILHHLRFHIK</sequence>